<dbReference type="PANTHER" id="PTHR13593:SF113">
    <property type="entry name" value="SI:DKEY-266F7.9"/>
    <property type="match status" value="1"/>
</dbReference>
<dbReference type="PANTHER" id="PTHR13593">
    <property type="match status" value="1"/>
</dbReference>
<dbReference type="InterPro" id="IPR051057">
    <property type="entry name" value="PI-PLC_domain"/>
</dbReference>
<sequence length="502" mass="54702">MAPPIFAVRNLTSADITIKTVEAFEDPDSKQSRASAFSFAPTTTTLPAPTSNAIEQHSKSFNQKNTEITLSPCDSYSLDAQNEPGHEHGSSAQLSTIMYRLTIENDKSERFRIDINPTYTQKSSHLLTPLTPNPSTSLTALYHPTTPKAQVTIHANHLHDPATWMSKLPSELPLSALSIPGTHNSHTYYRALPSVRCQVVGVKAQLENGIRFLDIRVQPVHASDPDRNKDLYLVHGAFPVSLTGPKYLTPILSTCYEFLSQHPSETILISLKREGVGSSTDAHVSQILSKHYIGPNREKWHIEPTMPYLGDVRGKLVLIRRFDLPSSSSDDTTHATATTPLPLGLDATSWPHNSTHALHGPFCVQDYCEIMQPTQIPDKLTHSTSHLARSAAATAFIPGVTTDAANPVPPGPLYLNFLSGSNFWNVGCWPEKIAKVVNRGVEEWVCGEMGLGEGGDEGGVRRRLREGDGGAGVVVMDNVGDGGDWDLVRLIVGLNMGVVGKM</sequence>
<proteinExistence type="predicted"/>
<protein>
    <submittedName>
        <fullName evidence="2">PLC-like phosphodiesterase</fullName>
    </submittedName>
</protein>
<evidence type="ECO:0000313" key="2">
    <source>
        <dbReference type="EMBL" id="KAF2018961.1"/>
    </source>
</evidence>
<dbReference type="Pfam" id="PF00388">
    <property type="entry name" value="PI-PLC-X"/>
    <property type="match status" value="1"/>
</dbReference>
<evidence type="ECO:0000259" key="1">
    <source>
        <dbReference type="SMART" id="SM00148"/>
    </source>
</evidence>
<dbReference type="RefSeq" id="XP_033387300.1">
    <property type="nucleotide sequence ID" value="XM_033533593.1"/>
</dbReference>
<evidence type="ECO:0000313" key="3">
    <source>
        <dbReference type="Proteomes" id="UP000799778"/>
    </source>
</evidence>
<feature type="domain" description="Phosphatidylinositol-specific phospholipase C X" evidence="1">
    <location>
        <begin position="171"/>
        <end position="321"/>
    </location>
</feature>
<dbReference type="PROSITE" id="PS50007">
    <property type="entry name" value="PIPLC_X_DOMAIN"/>
    <property type="match status" value="1"/>
</dbReference>
<accession>A0A6A5Y225</accession>
<dbReference type="Gene3D" id="3.20.20.190">
    <property type="entry name" value="Phosphatidylinositol (PI) phosphodiesterase"/>
    <property type="match status" value="1"/>
</dbReference>
<dbReference type="Proteomes" id="UP000799778">
    <property type="component" value="Unassembled WGS sequence"/>
</dbReference>
<reference evidence="2" key="1">
    <citation type="journal article" date="2020" name="Stud. Mycol.">
        <title>101 Dothideomycetes genomes: a test case for predicting lifestyles and emergence of pathogens.</title>
        <authorList>
            <person name="Haridas S."/>
            <person name="Albert R."/>
            <person name="Binder M."/>
            <person name="Bloem J."/>
            <person name="Labutti K."/>
            <person name="Salamov A."/>
            <person name="Andreopoulos B."/>
            <person name="Baker S."/>
            <person name="Barry K."/>
            <person name="Bills G."/>
            <person name="Bluhm B."/>
            <person name="Cannon C."/>
            <person name="Castanera R."/>
            <person name="Culley D."/>
            <person name="Daum C."/>
            <person name="Ezra D."/>
            <person name="Gonzalez J."/>
            <person name="Henrissat B."/>
            <person name="Kuo A."/>
            <person name="Liang C."/>
            <person name="Lipzen A."/>
            <person name="Lutzoni F."/>
            <person name="Magnuson J."/>
            <person name="Mondo S."/>
            <person name="Nolan M."/>
            <person name="Ohm R."/>
            <person name="Pangilinan J."/>
            <person name="Park H.-J."/>
            <person name="Ramirez L."/>
            <person name="Alfaro M."/>
            <person name="Sun H."/>
            <person name="Tritt A."/>
            <person name="Yoshinaga Y."/>
            <person name="Zwiers L.-H."/>
            <person name="Turgeon B."/>
            <person name="Goodwin S."/>
            <person name="Spatafora J."/>
            <person name="Crous P."/>
            <person name="Grigoriev I."/>
        </authorList>
    </citation>
    <scope>NUCLEOTIDE SEQUENCE</scope>
    <source>
        <strain evidence="2">CBS 175.79</strain>
    </source>
</reference>
<dbReference type="OrthoDB" id="1046782at2759"/>
<dbReference type="GO" id="GO:0006629">
    <property type="term" value="P:lipid metabolic process"/>
    <property type="evidence" value="ECO:0007669"/>
    <property type="project" value="InterPro"/>
</dbReference>
<dbReference type="EMBL" id="ML978067">
    <property type="protein sequence ID" value="KAF2018961.1"/>
    <property type="molecule type" value="Genomic_DNA"/>
</dbReference>
<dbReference type="SUPFAM" id="SSF51695">
    <property type="entry name" value="PLC-like phosphodiesterases"/>
    <property type="match status" value="1"/>
</dbReference>
<organism evidence="2 3">
    <name type="scientific">Aaosphaeria arxii CBS 175.79</name>
    <dbReference type="NCBI Taxonomy" id="1450172"/>
    <lineage>
        <taxon>Eukaryota</taxon>
        <taxon>Fungi</taxon>
        <taxon>Dikarya</taxon>
        <taxon>Ascomycota</taxon>
        <taxon>Pezizomycotina</taxon>
        <taxon>Dothideomycetes</taxon>
        <taxon>Pleosporomycetidae</taxon>
        <taxon>Pleosporales</taxon>
        <taxon>Pleosporales incertae sedis</taxon>
        <taxon>Aaosphaeria</taxon>
    </lineage>
</organism>
<keyword evidence="3" id="KW-1185">Reference proteome</keyword>
<dbReference type="GO" id="GO:0008081">
    <property type="term" value="F:phosphoric diester hydrolase activity"/>
    <property type="evidence" value="ECO:0007669"/>
    <property type="project" value="InterPro"/>
</dbReference>
<dbReference type="InterPro" id="IPR000909">
    <property type="entry name" value="PLipase_C_PInositol-sp_X_dom"/>
</dbReference>
<dbReference type="CDD" id="cd08586">
    <property type="entry name" value="PI-PLCc_BcPLC_like"/>
    <property type="match status" value="1"/>
</dbReference>
<dbReference type="InterPro" id="IPR017946">
    <property type="entry name" value="PLC-like_Pdiesterase_TIM-brl"/>
</dbReference>
<name>A0A6A5Y225_9PLEO</name>
<dbReference type="GeneID" id="54290990"/>
<dbReference type="SMART" id="SM00148">
    <property type="entry name" value="PLCXc"/>
    <property type="match status" value="1"/>
</dbReference>
<gene>
    <name evidence="2" type="ORF">BU24DRAFT_489013</name>
</gene>
<dbReference type="AlphaFoldDB" id="A0A6A5Y225"/>